<keyword evidence="3" id="KW-1185">Reference proteome</keyword>
<organism evidence="2 3">
    <name type="scientific">Brenthis ino</name>
    <name type="common">lesser marbled fritillary</name>
    <dbReference type="NCBI Taxonomy" id="405034"/>
    <lineage>
        <taxon>Eukaryota</taxon>
        <taxon>Metazoa</taxon>
        <taxon>Ecdysozoa</taxon>
        <taxon>Arthropoda</taxon>
        <taxon>Hexapoda</taxon>
        <taxon>Insecta</taxon>
        <taxon>Pterygota</taxon>
        <taxon>Neoptera</taxon>
        <taxon>Endopterygota</taxon>
        <taxon>Lepidoptera</taxon>
        <taxon>Glossata</taxon>
        <taxon>Ditrysia</taxon>
        <taxon>Papilionoidea</taxon>
        <taxon>Nymphalidae</taxon>
        <taxon>Heliconiinae</taxon>
        <taxon>Argynnini</taxon>
        <taxon>Brenthis</taxon>
    </lineage>
</organism>
<reference evidence="2" key="1">
    <citation type="submission" date="2021-12" db="EMBL/GenBank/DDBJ databases">
        <authorList>
            <person name="Martin H S."/>
        </authorList>
    </citation>
    <scope>NUCLEOTIDE SEQUENCE</scope>
</reference>
<dbReference type="Proteomes" id="UP000838878">
    <property type="component" value="Chromosome 1"/>
</dbReference>
<dbReference type="OrthoDB" id="10492393at2759"/>
<proteinExistence type="predicted"/>
<dbReference type="EMBL" id="OV170221">
    <property type="protein sequence ID" value="CAH0713637.1"/>
    <property type="molecule type" value="Genomic_DNA"/>
</dbReference>
<gene>
    <name evidence="2" type="ORF">BINO364_LOCUS780</name>
</gene>
<evidence type="ECO:0000313" key="2">
    <source>
        <dbReference type="EMBL" id="CAH0713637.1"/>
    </source>
</evidence>
<dbReference type="AlphaFoldDB" id="A0A8J9VLN5"/>
<evidence type="ECO:0000256" key="1">
    <source>
        <dbReference type="SAM" id="MobiDB-lite"/>
    </source>
</evidence>
<protein>
    <submittedName>
        <fullName evidence="2">Uncharacterized protein</fullName>
    </submittedName>
</protein>
<feature type="region of interest" description="Disordered" evidence="1">
    <location>
        <begin position="1"/>
        <end position="127"/>
    </location>
</feature>
<sequence length="317" mass="35051">MPVTRSRGRAEKWMAEAGNGSSSRPSQAINPTESSHPSSHIEVVRSPRTPGEPHASTSSAPFGDSTLPSGGRGNSREVSPLRHTDSKLATINIENKSDGPPEEPIVSKPSGSQKTSRSRRKAREARREILRIKLEARREILRIKLELAQLALEDVESDSSGYEDDSQSKTSYVRSWIENSEDAMPKPQPEMQIFLEEDDPRKPHPKPSSCVKPESLAIAKRQGTESVTTLTKPHPDFVKHYEDLTSNTKLRHPLSEIDEMKKEIELLKQNRASSIGCEPFHPMSSGFTAAPAEYRKALLTTSPSSAVASKILIDPYL</sequence>
<name>A0A8J9VLN5_9NEOP</name>
<accession>A0A8J9VLN5</accession>
<evidence type="ECO:0000313" key="3">
    <source>
        <dbReference type="Proteomes" id="UP000838878"/>
    </source>
</evidence>
<feature type="compositionally biased region" description="Polar residues" evidence="1">
    <location>
        <begin position="19"/>
        <end position="38"/>
    </location>
</feature>
<feature type="non-terminal residue" evidence="2">
    <location>
        <position position="317"/>
    </location>
</feature>